<dbReference type="PROSITE" id="PS00149">
    <property type="entry name" value="SULFATASE_2"/>
    <property type="match status" value="1"/>
</dbReference>
<name>X1NGT4_9ZZZZ</name>
<dbReference type="PANTHER" id="PTHR42693:SF42">
    <property type="entry name" value="ARYLSULFATASE G"/>
    <property type="match status" value="1"/>
</dbReference>
<comment type="cofactor">
    <cofactor evidence="1">
        <name>Ca(2+)</name>
        <dbReference type="ChEBI" id="CHEBI:29108"/>
    </cofactor>
</comment>
<sequence>MGWKDAGFMGSKYYDTPAINALAANGMTFTNAYSNGPNCAPTRACLLTGLYPPRHGIYTVNSSARGKSALRKIIPIENKTILDTSFVTIAEILAKNGYSTISIGKWHLGNDSIGLPQSQGFDENVGGYHLGYPRSYFSPYHNPYLSDGQEGEYLTDRLTDEAIDFIEKNKDNPFFLYLPHYAVHTPLQAKDSLISVFRNKEPDGGQNNPVYAAMIKSLDESVGKIMMELRNQNLLNNTVFFFMSDNGGHGRVTSMSPLRGSKGMLYEGGIR</sequence>
<comment type="caution">
    <text evidence="8">The sequence shown here is derived from an EMBL/GenBank/DDBJ whole genome shotgun (WGS) entry which is preliminary data.</text>
</comment>
<dbReference type="SUPFAM" id="SSF53649">
    <property type="entry name" value="Alkaline phosphatase-like"/>
    <property type="match status" value="1"/>
</dbReference>
<proteinExistence type="inferred from homology"/>
<gene>
    <name evidence="8" type="ORF">S06H3_14158</name>
</gene>
<organism evidence="8">
    <name type="scientific">marine sediment metagenome</name>
    <dbReference type="NCBI Taxonomy" id="412755"/>
    <lineage>
        <taxon>unclassified sequences</taxon>
        <taxon>metagenomes</taxon>
        <taxon>ecological metagenomes</taxon>
    </lineage>
</organism>
<dbReference type="GO" id="GO:0004065">
    <property type="term" value="F:arylsulfatase activity"/>
    <property type="evidence" value="ECO:0007669"/>
    <property type="project" value="TreeGrafter"/>
</dbReference>
<evidence type="ECO:0000256" key="1">
    <source>
        <dbReference type="ARBA" id="ARBA00001913"/>
    </source>
</evidence>
<keyword evidence="3" id="KW-0479">Metal-binding</keyword>
<keyword evidence="5" id="KW-0378">Hydrolase</keyword>
<reference evidence="8" key="1">
    <citation type="journal article" date="2014" name="Front. Microbiol.">
        <title>High frequency of phylogenetically diverse reductive dehalogenase-homologous genes in deep subseafloor sedimentary metagenomes.</title>
        <authorList>
            <person name="Kawai M."/>
            <person name="Futagami T."/>
            <person name="Toyoda A."/>
            <person name="Takaki Y."/>
            <person name="Nishi S."/>
            <person name="Hori S."/>
            <person name="Arai W."/>
            <person name="Tsubouchi T."/>
            <person name="Morono Y."/>
            <person name="Uchiyama I."/>
            <person name="Ito T."/>
            <person name="Fujiyama A."/>
            <person name="Inagaki F."/>
            <person name="Takami H."/>
        </authorList>
    </citation>
    <scope>NUCLEOTIDE SEQUENCE</scope>
    <source>
        <strain evidence="8">Expedition CK06-06</strain>
    </source>
</reference>
<dbReference type="InterPro" id="IPR000917">
    <property type="entry name" value="Sulfatase_N"/>
</dbReference>
<feature type="domain" description="Sulfatase N-terminal" evidence="7">
    <location>
        <begin position="1"/>
        <end position="271"/>
    </location>
</feature>
<dbReference type="Pfam" id="PF00884">
    <property type="entry name" value="Sulfatase"/>
    <property type="match status" value="1"/>
</dbReference>
<dbReference type="EMBL" id="BARV01006921">
    <property type="protein sequence ID" value="GAI17889.1"/>
    <property type="molecule type" value="Genomic_DNA"/>
</dbReference>
<keyword evidence="4" id="KW-0732">Signal</keyword>
<dbReference type="InterPro" id="IPR017850">
    <property type="entry name" value="Alkaline_phosphatase_core_sf"/>
</dbReference>
<dbReference type="GO" id="GO:0046872">
    <property type="term" value="F:metal ion binding"/>
    <property type="evidence" value="ECO:0007669"/>
    <property type="project" value="UniProtKB-KW"/>
</dbReference>
<evidence type="ECO:0000256" key="3">
    <source>
        <dbReference type="ARBA" id="ARBA00022723"/>
    </source>
</evidence>
<evidence type="ECO:0000256" key="4">
    <source>
        <dbReference type="ARBA" id="ARBA00022729"/>
    </source>
</evidence>
<dbReference type="Gene3D" id="3.40.720.10">
    <property type="entry name" value="Alkaline Phosphatase, subunit A"/>
    <property type="match status" value="1"/>
</dbReference>
<comment type="similarity">
    <text evidence="2">Belongs to the sulfatase family.</text>
</comment>
<evidence type="ECO:0000259" key="7">
    <source>
        <dbReference type="Pfam" id="PF00884"/>
    </source>
</evidence>
<keyword evidence="6" id="KW-0106">Calcium</keyword>
<dbReference type="PANTHER" id="PTHR42693">
    <property type="entry name" value="ARYLSULFATASE FAMILY MEMBER"/>
    <property type="match status" value="1"/>
</dbReference>
<protein>
    <recommendedName>
        <fullName evidence="7">Sulfatase N-terminal domain-containing protein</fullName>
    </recommendedName>
</protein>
<evidence type="ECO:0000256" key="2">
    <source>
        <dbReference type="ARBA" id="ARBA00008779"/>
    </source>
</evidence>
<dbReference type="InterPro" id="IPR050738">
    <property type="entry name" value="Sulfatase"/>
</dbReference>
<feature type="non-terminal residue" evidence="8">
    <location>
        <position position="271"/>
    </location>
</feature>
<accession>X1NGT4</accession>
<evidence type="ECO:0000313" key="8">
    <source>
        <dbReference type="EMBL" id="GAI17889.1"/>
    </source>
</evidence>
<dbReference type="InterPro" id="IPR024607">
    <property type="entry name" value="Sulfatase_CS"/>
</dbReference>
<evidence type="ECO:0000256" key="6">
    <source>
        <dbReference type="ARBA" id="ARBA00022837"/>
    </source>
</evidence>
<evidence type="ECO:0000256" key="5">
    <source>
        <dbReference type="ARBA" id="ARBA00022801"/>
    </source>
</evidence>
<dbReference type="AlphaFoldDB" id="X1NGT4"/>